<organism evidence="1 2">
    <name type="scientific">Dacryopinax primogenitus (strain DJM 731)</name>
    <name type="common">Brown rot fungus</name>
    <dbReference type="NCBI Taxonomy" id="1858805"/>
    <lineage>
        <taxon>Eukaryota</taxon>
        <taxon>Fungi</taxon>
        <taxon>Dikarya</taxon>
        <taxon>Basidiomycota</taxon>
        <taxon>Agaricomycotina</taxon>
        <taxon>Dacrymycetes</taxon>
        <taxon>Dacrymycetales</taxon>
        <taxon>Dacrymycetaceae</taxon>
        <taxon>Dacryopinax</taxon>
    </lineage>
</organism>
<dbReference type="AlphaFoldDB" id="M5G7S2"/>
<sequence>MHTVTMFHELAAAFASQTGGHACGFIVCGDIKDTTKPTFFGDNLCKQFFEEVMKIGLAAFAQNLEAFCMSGGAKGLAESTHKHMLALKAYICAMLNERLHK</sequence>
<dbReference type="OrthoDB" id="3247681at2759"/>
<protein>
    <submittedName>
        <fullName evidence="1">Uncharacterized protein</fullName>
    </submittedName>
</protein>
<dbReference type="EMBL" id="JH795863">
    <property type="protein sequence ID" value="EJU01932.1"/>
    <property type="molecule type" value="Genomic_DNA"/>
</dbReference>
<dbReference type="RefSeq" id="XP_040628829.1">
    <property type="nucleotide sequence ID" value="XM_040768514.1"/>
</dbReference>
<name>M5G7S2_DACPD</name>
<gene>
    <name evidence="1" type="ORF">DACRYDRAFT_107664</name>
</gene>
<dbReference type="Proteomes" id="UP000030653">
    <property type="component" value="Unassembled WGS sequence"/>
</dbReference>
<dbReference type="GeneID" id="63683576"/>
<reference evidence="1 2" key="1">
    <citation type="journal article" date="2012" name="Science">
        <title>The Paleozoic origin of enzymatic lignin decomposition reconstructed from 31 fungal genomes.</title>
        <authorList>
            <person name="Floudas D."/>
            <person name="Binder M."/>
            <person name="Riley R."/>
            <person name="Barry K."/>
            <person name="Blanchette R.A."/>
            <person name="Henrissat B."/>
            <person name="Martinez A.T."/>
            <person name="Otillar R."/>
            <person name="Spatafora J.W."/>
            <person name="Yadav J.S."/>
            <person name="Aerts A."/>
            <person name="Benoit I."/>
            <person name="Boyd A."/>
            <person name="Carlson A."/>
            <person name="Copeland A."/>
            <person name="Coutinho P.M."/>
            <person name="de Vries R.P."/>
            <person name="Ferreira P."/>
            <person name="Findley K."/>
            <person name="Foster B."/>
            <person name="Gaskell J."/>
            <person name="Glotzer D."/>
            <person name="Gorecki P."/>
            <person name="Heitman J."/>
            <person name="Hesse C."/>
            <person name="Hori C."/>
            <person name="Igarashi K."/>
            <person name="Jurgens J.A."/>
            <person name="Kallen N."/>
            <person name="Kersten P."/>
            <person name="Kohler A."/>
            <person name="Kuees U."/>
            <person name="Kumar T.K.A."/>
            <person name="Kuo A."/>
            <person name="LaButti K."/>
            <person name="Larrondo L.F."/>
            <person name="Lindquist E."/>
            <person name="Ling A."/>
            <person name="Lombard V."/>
            <person name="Lucas S."/>
            <person name="Lundell T."/>
            <person name="Martin R."/>
            <person name="McLaughlin D.J."/>
            <person name="Morgenstern I."/>
            <person name="Morin E."/>
            <person name="Murat C."/>
            <person name="Nagy L.G."/>
            <person name="Nolan M."/>
            <person name="Ohm R.A."/>
            <person name="Patyshakuliyeva A."/>
            <person name="Rokas A."/>
            <person name="Ruiz-Duenas F.J."/>
            <person name="Sabat G."/>
            <person name="Salamov A."/>
            <person name="Samejima M."/>
            <person name="Schmutz J."/>
            <person name="Slot J.C."/>
            <person name="St John F."/>
            <person name="Stenlid J."/>
            <person name="Sun H."/>
            <person name="Sun S."/>
            <person name="Syed K."/>
            <person name="Tsang A."/>
            <person name="Wiebenga A."/>
            <person name="Young D."/>
            <person name="Pisabarro A."/>
            <person name="Eastwood D.C."/>
            <person name="Martin F."/>
            <person name="Cullen D."/>
            <person name="Grigoriev I.V."/>
            <person name="Hibbett D.S."/>
        </authorList>
    </citation>
    <scope>NUCLEOTIDE SEQUENCE [LARGE SCALE GENOMIC DNA]</scope>
    <source>
        <strain evidence="1 2">DJM-731 SS1</strain>
    </source>
</reference>
<proteinExistence type="predicted"/>
<evidence type="ECO:0000313" key="1">
    <source>
        <dbReference type="EMBL" id="EJU01932.1"/>
    </source>
</evidence>
<evidence type="ECO:0000313" key="2">
    <source>
        <dbReference type="Proteomes" id="UP000030653"/>
    </source>
</evidence>
<dbReference type="HOGENOM" id="CLU_2291597_0_0_1"/>
<dbReference type="STRING" id="1858805.M5G7S2"/>
<accession>M5G7S2</accession>
<keyword evidence="2" id="KW-1185">Reference proteome</keyword>